<gene>
    <name evidence="8" type="ORF">HF526_22185</name>
</gene>
<proteinExistence type="inferred from homology"/>
<dbReference type="PANTHER" id="PTHR47359:SF3">
    <property type="entry name" value="NLP_P60 DOMAIN-CONTAINING PROTEIN-RELATED"/>
    <property type="match status" value="1"/>
</dbReference>
<evidence type="ECO:0000313" key="8">
    <source>
        <dbReference type="EMBL" id="NMH99996.1"/>
    </source>
</evidence>
<keyword evidence="3" id="KW-0378">Hydrolase</keyword>
<evidence type="ECO:0000313" key="9">
    <source>
        <dbReference type="Proteomes" id="UP000820669"/>
    </source>
</evidence>
<dbReference type="InterPro" id="IPR000064">
    <property type="entry name" value="NLP_P60_dom"/>
</dbReference>
<evidence type="ECO:0000256" key="3">
    <source>
        <dbReference type="ARBA" id="ARBA00022801"/>
    </source>
</evidence>
<feature type="compositionally biased region" description="Basic and acidic residues" evidence="5">
    <location>
        <begin position="19"/>
        <end position="30"/>
    </location>
</feature>
<keyword evidence="6" id="KW-0472">Membrane</keyword>
<name>A0ABX1SEK2_9PSEU</name>
<dbReference type="PANTHER" id="PTHR47359">
    <property type="entry name" value="PEPTIDOGLYCAN DL-ENDOPEPTIDASE CWLO"/>
    <property type="match status" value="1"/>
</dbReference>
<keyword evidence="9" id="KW-1185">Reference proteome</keyword>
<evidence type="ECO:0000256" key="5">
    <source>
        <dbReference type="SAM" id="MobiDB-lite"/>
    </source>
</evidence>
<feature type="domain" description="NlpC/P60" evidence="7">
    <location>
        <begin position="186"/>
        <end position="300"/>
    </location>
</feature>
<sequence length="300" mass="30213">MASHRAKHRADAPVAAPTRPEDRDHRDARQGRRGARTQKAMCAAVSATLLGATAAVAALSGSAQAVTPQALTQDLPPLGHDGPAPQAQAAGPYLAAQQGPAAPTALSTAANFQPVQVGTIVRDAVTGAASSAMTTAQTRAAAAARAQAAAAAHEQAVAAETRKQAAAGSTIIAASLTTPATAAVGGGAGAAALQAALTQIGKPYVWGGTGPDGFDCSGLVQWAFKQAGVTLPRTADEQSNVGTPVSQDQLQPGDLVFFYSPVEHVGIYVGNGKILAAPQPGETVGYSNMAYMPFHNARRL</sequence>
<evidence type="ECO:0000256" key="4">
    <source>
        <dbReference type="ARBA" id="ARBA00022807"/>
    </source>
</evidence>
<feature type="transmembrane region" description="Helical" evidence="6">
    <location>
        <begin position="40"/>
        <end position="59"/>
    </location>
</feature>
<protein>
    <submittedName>
        <fullName evidence="8">C40 family peptidase</fullName>
    </submittedName>
</protein>
<comment type="caution">
    <text evidence="8">The sequence shown here is derived from an EMBL/GenBank/DDBJ whole genome shotgun (WGS) entry which is preliminary data.</text>
</comment>
<evidence type="ECO:0000256" key="2">
    <source>
        <dbReference type="ARBA" id="ARBA00022670"/>
    </source>
</evidence>
<dbReference type="RefSeq" id="WP_169383474.1">
    <property type="nucleotide sequence ID" value="NZ_JAAXLA010000046.1"/>
</dbReference>
<dbReference type="Pfam" id="PF00877">
    <property type="entry name" value="NLPC_P60"/>
    <property type="match status" value="1"/>
</dbReference>
<feature type="region of interest" description="Disordered" evidence="5">
    <location>
        <begin position="1"/>
        <end position="39"/>
    </location>
</feature>
<dbReference type="SUPFAM" id="SSF54001">
    <property type="entry name" value="Cysteine proteinases"/>
    <property type="match status" value="1"/>
</dbReference>
<evidence type="ECO:0000256" key="1">
    <source>
        <dbReference type="ARBA" id="ARBA00007074"/>
    </source>
</evidence>
<evidence type="ECO:0000259" key="7">
    <source>
        <dbReference type="PROSITE" id="PS51935"/>
    </source>
</evidence>
<reference evidence="8 9" key="1">
    <citation type="submission" date="2020-04" db="EMBL/GenBank/DDBJ databases">
        <authorList>
            <person name="Klaysubun C."/>
            <person name="Duangmal K."/>
            <person name="Lipun K."/>
        </authorList>
    </citation>
    <scope>NUCLEOTIDE SEQUENCE [LARGE SCALE GENOMIC DNA]</scope>
    <source>
        <strain evidence="8 9">K10HN5</strain>
    </source>
</reference>
<dbReference type="Proteomes" id="UP000820669">
    <property type="component" value="Unassembled WGS sequence"/>
</dbReference>
<dbReference type="PROSITE" id="PS51935">
    <property type="entry name" value="NLPC_P60"/>
    <property type="match status" value="1"/>
</dbReference>
<organism evidence="8 9">
    <name type="scientific">Pseudonocardia acidicola</name>
    <dbReference type="NCBI Taxonomy" id="2724939"/>
    <lineage>
        <taxon>Bacteria</taxon>
        <taxon>Bacillati</taxon>
        <taxon>Actinomycetota</taxon>
        <taxon>Actinomycetes</taxon>
        <taxon>Pseudonocardiales</taxon>
        <taxon>Pseudonocardiaceae</taxon>
        <taxon>Pseudonocardia</taxon>
    </lineage>
</organism>
<dbReference type="InterPro" id="IPR051794">
    <property type="entry name" value="PG_Endopeptidase_C40"/>
</dbReference>
<keyword evidence="6" id="KW-1133">Transmembrane helix</keyword>
<evidence type="ECO:0000256" key="6">
    <source>
        <dbReference type="SAM" id="Phobius"/>
    </source>
</evidence>
<accession>A0ABX1SEK2</accession>
<keyword evidence="2" id="KW-0645">Protease</keyword>
<keyword evidence="4" id="KW-0788">Thiol protease</keyword>
<dbReference type="Gene3D" id="3.90.1720.10">
    <property type="entry name" value="endopeptidase domain like (from Nostoc punctiforme)"/>
    <property type="match status" value="1"/>
</dbReference>
<dbReference type="InterPro" id="IPR038765">
    <property type="entry name" value="Papain-like_cys_pep_sf"/>
</dbReference>
<comment type="similarity">
    <text evidence="1">Belongs to the peptidase C40 family.</text>
</comment>
<keyword evidence="6" id="KW-0812">Transmembrane</keyword>
<dbReference type="EMBL" id="JAAXLA010000046">
    <property type="protein sequence ID" value="NMH99996.1"/>
    <property type="molecule type" value="Genomic_DNA"/>
</dbReference>